<dbReference type="EMBL" id="JAKZFC010000003">
    <property type="protein sequence ID" value="MCH7322482.1"/>
    <property type="molecule type" value="Genomic_DNA"/>
</dbReference>
<gene>
    <name evidence="1" type="ORF">LZ480_11320</name>
</gene>
<proteinExistence type="predicted"/>
<evidence type="ECO:0000313" key="1">
    <source>
        <dbReference type="EMBL" id="MCH7322482.1"/>
    </source>
</evidence>
<organism evidence="1 2">
    <name type="scientific">Solibacillus palustris</name>
    <dbReference type="NCBI Taxonomy" id="2908203"/>
    <lineage>
        <taxon>Bacteria</taxon>
        <taxon>Bacillati</taxon>
        <taxon>Bacillota</taxon>
        <taxon>Bacilli</taxon>
        <taxon>Bacillales</taxon>
        <taxon>Caryophanaceae</taxon>
        <taxon>Solibacillus</taxon>
    </lineage>
</organism>
<dbReference type="RefSeq" id="WP_241369532.1">
    <property type="nucleotide sequence ID" value="NZ_JAKZFC010000003.1"/>
</dbReference>
<keyword evidence="2" id="KW-1185">Reference proteome</keyword>
<accession>A0ABS9UDR0</accession>
<comment type="caution">
    <text evidence="1">The sequence shown here is derived from an EMBL/GenBank/DDBJ whole genome shotgun (WGS) entry which is preliminary data.</text>
</comment>
<evidence type="ECO:0000313" key="2">
    <source>
        <dbReference type="Proteomes" id="UP001316087"/>
    </source>
</evidence>
<dbReference type="Proteomes" id="UP001316087">
    <property type="component" value="Unassembled WGS sequence"/>
</dbReference>
<name>A0ABS9UDR0_9BACL</name>
<protein>
    <submittedName>
        <fullName evidence="1">Transposase</fullName>
    </submittedName>
</protein>
<sequence length="101" mass="12056">MQKRNIYVSVVYLTCNMHPGSSYEFVLQMDPIKARVFSKLFSQMQSIEASNAFRAHMPFIPYHMDRLNHELDYRLQKVYALIHEFGDDEAKSFVEQLPYFR</sequence>
<reference evidence="1 2" key="1">
    <citation type="submission" date="2022-03" db="EMBL/GenBank/DDBJ databases">
        <authorList>
            <person name="Jo J.-H."/>
            <person name="Im W.-T."/>
        </authorList>
    </citation>
    <scope>NUCLEOTIDE SEQUENCE [LARGE SCALE GENOMIC DNA]</scope>
    <source>
        <strain evidence="1 2">MA9</strain>
    </source>
</reference>